<evidence type="ECO:0000313" key="1">
    <source>
        <dbReference type="EMBL" id="KAB2626836.1"/>
    </source>
</evidence>
<reference evidence="2" key="2">
    <citation type="submission" date="2019-10" db="EMBL/GenBank/DDBJ databases">
        <title>A de novo genome assembly of a pear dwarfing rootstock.</title>
        <authorList>
            <person name="Wang F."/>
            <person name="Wang J."/>
            <person name="Li S."/>
            <person name="Zhang Y."/>
            <person name="Fang M."/>
            <person name="Ma L."/>
            <person name="Zhao Y."/>
            <person name="Jiang S."/>
        </authorList>
    </citation>
    <scope>NUCLEOTIDE SEQUENCE [LARGE SCALE GENOMIC DNA]</scope>
</reference>
<dbReference type="AlphaFoldDB" id="A0A5N5HFQ3"/>
<reference evidence="1 2" key="1">
    <citation type="submission" date="2019-09" db="EMBL/GenBank/DDBJ databases">
        <authorList>
            <person name="Ou C."/>
        </authorList>
    </citation>
    <scope>NUCLEOTIDE SEQUENCE [LARGE SCALE GENOMIC DNA]</scope>
    <source>
        <strain evidence="1">S2</strain>
        <tissue evidence="1">Leaf</tissue>
    </source>
</reference>
<organism evidence="1 2">
    <name type="scientific">Pyrus ussuriensis x Pyrus communis</name>
    <dbReference type="NCBI Taxonomy" id="2448454"/>
    <lineage>
        <taxon>Eukaryota</taxon>
        <taxon>Viridiplantae</taxon>
        <taxon>Streptophyta</taxon>
        <taxon>Embryophyta</taxon>
        <taxon>Tracheophyta</taxon>
        <taxon>Spermatophyta</taxon>
        <taxon>Magnoliopsida</taxon>
        <taxon>eudicotyledons</taxon>
        <taxon>Gunneridae</taxon>
        <taxon>Pentapetalae</taxon>
        <taxon>rosids</taxon>
        <taxon>fabids</taxon>
        <taxon>Rosales</taxon>
        <taxon>Rosaceae</taxon>
        <taxon>Amygdaloideae</taxon>
        <taxon>Maleae</taxon>
        <taxon>Pyrus</taxon>
    </lineage>
</organism>
<sequence>MDHRCAPLGTTNAILCEKGPNPYRVWVKMEEGSTGFEVKINMAPVPSSTVARIGR</sequence>
<reference evidence="1 2" key="3">
    <citation type="submission" date="2019-11" db="EMBL/GenBank/DDBJ databases">
        <title>A de novo genome assembly of a pear dwarfing rootstock.</title>
        <authorList>
            <person name="Wang F."/>
            <person name="Wang J."/>
            <person name="Li S."/>
            <person name="Zhang Y."/>
            <person name="Fang M."/>
            <person name="Ma L."/>
            <person name="Zhao Y."/>
            <person name="Jiang S."/>
        </authorList>
    </citation>
    <scope>NUCLEOTIDE SEQUENCE [LARGE SCALE GENOMIC DNA]</scope>
    <source>
        <strain evidence="1">S2</strain>
        <tissue evidence="1">Leaf</tissue>
    </source>
</reference>
<protein>
    <submittedName>
        <fullName evidence="1">Uncharacterized protein</fullName>
    </submittedName>
</protein>
<keyword evidence="2" id="KW-1185">Reference proteome</keyword>
<accession>A0A5N5HFQ3</accession>
<dbReference type="EMBL" id="SMOL01000157">
    <property type="protein sequence ID" value="KAB2626836.1"/>
    <property type="molecule type" value="Genomic_DNA"/>
</dbReference>
<gene>
    <name evidence="1" type="ORF">D8674_020454</name>
</gene>
<comment type="caution">
    <text evidence="1">The sequence shown here is derived from an EMBL/GenBank/DDBJ whole genome shotgun (WGS) entry which is preliminary data.</text>
</comment>
<name>A0A5N5HFQ3_9ROSA</name>
<dbReference type="Proteomes" id="UP000327157">
    <property type="component" value="Chromosome 2"/>
</dbReference>
<evidence type="ECO:0000313" key="2">
    <source>
        <dbReference type="Proteomes" id="UP000327157"/>
    </source>
</evidence>
<proteinExistence type="predicted"/>